<dbReference type="Pfam" id="PF00266">
    <property type="entry name" value="Aminotran_5"/>
    <property type="match status" value="1"/>
</dbReference>
<organism evidence="2 3">
    <name type="scientific">Phytophthora boehmeriae</name>
    <dbReference type="NCBI Taxonomy" id="109152"/>
    <lineage>
        <taxon>Eukaryota</taxon>
        <taxon>Sar</taxon>
        <taxon>Stramenopiles</taxon>
        <taxon>Oomycota</taxon>
        <taxon>Peronosporomycetes</taxon>
        <taxon>Peronosporales</taxon>
        <taxon>Peronosporaceae</taxon>
        <taxon>Phytophthora</taxon>
    </lineage>
</organism>
<dbReference type="PANTHER" id="PTHR43686:SF1">
    <property type="entry name" value="AMINOTRAN_5 DOMAIN-CONTAINING PROTEIN"/>
    <property type="match status" value="1"/>
</dbReference>
<dbReference type="InterPro" id="IPR000192">
    <property type="entry name" value="Aminotrans_V_dom"/>
</dbReference>
<reference evidence="2" key="1">
    <citation type="submission" date="2021-02" db="EMBL/GenBank/DDBJ databases">
        <authorList>
            <person name="Palmer J.M."/>
        </authorList>
    </citation>
    <scope>NUCLEOTIDE SEQUENCE</scope>
    <source>
        <strain evidence="2">SCRP23</strain>
    </source>
</reference>
<gene>
    <name evidence="2" type="ORF">PHYBOEH_008015</name>
</gene>
<dbReference type="OrthoDB" id="420046at2759"/>
<evidence type="ECO:0000313" key="3">
    <source>
        <dbReference type="Proteomes" id="UP000693981"/>
    </source>
</evidence>
<keyword evidence="3" id="KW-1185">Reference proteome</keyword>
<accession>A0A8T1W7D8</accession>
<sequence>MTTFASGYCPRLKTNTKIGNKSDDQIPRHLLDNIIGRNLLLQSPFGTKAQVYADYTASGKSLECVERFIHDKVLTTYGDMHTTASVTGLQTVSFFEEARHIVARAVNASDSEHEVIFTSEGCRGAINKLIRAVGVDMNRRRHRASKRPVVFTCSYYSHSTQSPWNENSCVDEVQIPETEGGDLDLTELQYQLERHQDRPLKLGCFDAASNLTGVLTDVDEVSRLLHRHGALAFWDYSSCAPYVDIDMSSNDPAASKDAIYFAGHKFLGGPGSCNVLVVTKKVMATQVSLISKGGVKTELDDGCPRDVLGSIRLGLALELMHRVGPMRIQELQRKRLCHTYESLCRNENIAVLGRRQTDDVDQQLPIFSLLFRFGDRFLHHNFVAALLSDLFGVQVDCGCLYASRSGRRLLGLTQKSTTAMNQAIAAGNVILVPSGTRISFPYFVDDAEVDYILEAVHFVADHGWKFLPQYDFSWRTGVWQHVSRAIDVNYPPTRRLSAVSFSSTKSPTASTSPVCVEDVVAHRRQNFVVAAEIADRCIQEAALTDCRQVEKVANVYEDLRWFAYPVDAMAAFHKFGGKPPIARHIWSVSAAK</sequence>
<protein>
    <recommendedName>
        <fullName evidence="1">Aminotransferase class V domain-containing protein</fullName>
    </recommendedName>
</protein>
<evidence type="ECO:0000313" key="2">
    <source>
        <dbReference type="EMBL" id="KAG7388090.1"/>
    </source>
</evidence>
<evidence type="ECO:0000259" key="1">
    <source>
        <dbReference type="Pfam" id="PF00266"/>
    </source>
</evidence>
<feature type="domain" description="Aminotransferase class V" evidence="1">
    <location>
        <begin position="51"/>
        <end position="450"/>
    </location>
</feature>
<dbReference type="Proteomes" id="UP000693981">
    <property type="component" value="Unassembled WGS sequence"/>
</dbReference>
<proteinExistence type="predicted"/>
<comment type="caution">
    <text evidence="2">The sequence shown here is derived from an EMBL/GenBank/DDBJ whole genome shotgun (WGS) entry which is preliminary data.</text>
</comment>
<dbReference type="AlphaFoldDB" id="A0A8T1W7D8"/>
<dbReference type="EMBL" id="JAGDFL010000455">
    <property type="protein sequence ID" value="KAG7388090.1"/>
    <property type="molecule type" value="Genomic_DNA"/>
</dbReference>
<dbReference type="PANTHER" id="PTHR43686">
    <property type="entry name" value="SULFURTRANSFERASE-RELATED"/>
    <property type="match status" value="1"/>
</dbReference>
<name>A0A8T1W7D8_9STRA</name>